<evidence type="ECO:0000259" key="6">
    <source>
        <dbReference type="Pfam" id="PF01602"/>
    </source>
</evidence>
<comment type="caution">
    <text evidence="7">The sequence shown here is derived from an EMBL/GenBank/DDBJ whole genome shotgun (WGS) entry which is preliminary data.</text>
</comment>
<dbReference type="GO" id="GO:0030117">
    <property type="term" value="C:membrane coat"/>
    <property type="evidence" value="ECO:0007669"/>
    <property type="project" value="InterPro"/>
</dbReference>
<keyword evidence="2" id="KW-0813">Transport</keyword>
<evidence type="ECO:0000256" key="3">
    <source>
        <dbReference type="ARBA" id="ARBA00022927"/>
    </source>
</evidence>
<evidence type="ECO:0000313" key="7">
    <source>
        <dbReference type="EMBL" id="KII69537.1"/>
    </source>
</evidence>
<comment type="subcellular location">
    <subcellularLocation>
        <location evidence="1">Endomembrane system</location>
    </subcellularLocation>
</comment>
<gene>
    <name evidence="7" type="ORF">RF11_15551</name>
</gene>
<dbReference type="Proteomes" id="UP000031668">
    <property type="component" value="Unassembled WGS sequence"/>
</dbReference>
<accession>A0A0C2N6J8</accession>
<dbReference type="AlphaFoldDB" id="A0A0C2N6J8"/>
<keyword evidence="5" id="KW-0812">Transmembrane</keyword>
<keyword evidence="5" id="KW-1133">Transmembrane helix</keyword>
<evidence type="ECO:0000256" key="5">
    <source>
        <dbReference type="SAM" id="Phobius"/>
    </source>
</evidence>
<dbReference type="Pfam" id="PF01602">
    <property type="entry name" value="Adaptin_N"/>
    <property type="match status" value="1"/>
</dbReference>
<dbReference type="InterPro" id="IPR050840">
    <property type="entry name" value="Adaptor_Complx_Large_Subunit"/>
</dbReference>
<reference evidence="7 8" key="1">
    <citation type="journal article" date="2014" name="Genome Biol. Evol.">
        <title>The genome of the myxosporean Thelohanellus kitauei shows adaptations to nutrient acquisition within its fish host.</title>
        <authorList>
            <person name="Yang Y."/>
            <person name="Xiong J."/>
            <person name="Zhou Z."/>
            <person name="Huo F."/>
            <person name="Miao W."/>
            <person name="Ran C."/>
            <person name="Liu Y."/>
            <person name="Zhang J."/>
            <person name="Feng J."/>
            <person name="Wang M."/>
            <person name="Wang M."/>
            <person name="Wang L."/>
            <person name="Yao B."/>
        </authorList>
    </citation>
    <scope>NUCLEOTIDE SEQUENCE [LARGE SCALE GENOMIC DNA]</scope>
    <source>
        <strain evidence="7">Wuqing</strain>
    </source>
</reference>
<dbReference type="EMBL" id="JWZT01002386">
    <property type="protein sequence ID" value="KII69537.1"/>
    <property type="molecule type" value="Genomic_DNA"/>
</dbReference>
<dbReference type="Gene3D" id="1.25.10.10">
    <property type="entry name" value="Leucine-rich Repeat Variant"/>
    <property type="match status" value="1"/>
</dbReference>
<evidence type="ECO:0000313" key="8">
    <source>
        <dbReference type="Proteomes" id="UP000031668"/>
    </source>
</evidence>
<dbReference type="OrthoDB" id="5959696at2759"/>
<sequence>MKPNDSLFSMSNNAQDIGNQKRKLIDETLVKIKSDLFSGYPVNVRKAVLKLIHAYLCDVDISWAMVSMINLSANPKVKNKMVGYLGVSLAIHQNNKLKTLIANTINKDLNCVDIITKIVALDVLPYLIDEHLGPFIFPLVTGFVMLFLIRFLHPMWPFVKEFLSFILHVSNMLVFTIKVSASN</sequence>
<proteinExistence type="predicted"/>
<feature type="domain" description="Clathrin/coatomer adaptor adaptin-like N-terminal" evidence="6">
    <location>
        <begin position="23"/>
        <end position="140"/>
    </location>
</feature>
<evidence type="ECO:0000256" key="2">
    <source>
        <dbReference type="ARBA" id="ARBA00022448"/>
    </source>
</evidence>
<organism evidence="7 8">
    <name type="scientific">Thelohanellus kitauei</name>
    <name type="common">Myxosporean</name>
    <dbReference type="NCBI Taxonomy" id="669202"/>
    <lineage>
        <taxon>Eukaryota</taxon>
        <taxon>Metazoa</taxon>
        <taxon>Cnidaria</taxon>
        <taxon>Myxozoa</taxon>
        <taxon>Myxosporea</taxon>
        <taxon>Bivalvulida</taxon>
        <taxon>Platysporina</taxon>
        <taxon>Myxobolidae</taxon>
        <taxon>Thelohanellus</taxon>
    </lineage>
</organism>
<keyword evidence="3" id="KW-0653">Protein transport</keyword>
<dbReference type="GO" id="GO:0006886">
    <property type="term" value="P:intracellular protein transport"/>
    <property type="evidence" value="ECO:0007669"/>
    <property type="project" value="InterPro"/>
</dbReference>
<dbReference type="PANTHER" id="PTHR22780">
    <property type="entry name" value="ADAPTIN, ALPHA/GAMMA/EPSILON"/>
    <property type="match status" value="1"/>
</dbReference>
<dbReference type="InterPro" id="IPR011989">
    <property type="entry name" value="ARM-like"/>
</dbReference>
<feature type="transmembrane region" description="Helical" evidence="5">
    <location>
        <begin position="135"/>
        <end position="156"/>
    </location>
</feature>
<dbReference type="GO" id="GO:0012505">
    <property type="term" value="C:endomembrane system"/>
    <property type="evidence" value="ECO:0007669"/>
    <property type="project" value="UniProtKB-SubCell"/>
</dbReference>
<evidence type="ECO:0000256" key="1">
    <source>
        <dbReference type="ARBA" id="ARBA00004308"/>
    </source>
</evidence>
<dbReference type="SUPFAM" id="SSF48371">
    <property type="entry name" value="ARM repeat"/>
    <property type="match status" value="1"/>
</dbReference>
<dbReference type="GO" id="GO:0016192">
    <property type="term" value="P:vesicle-mediated transport"/>
    <property type="evidence" value="ECO:0007669"/>
    <property type="project" value="InterPro"/>
</dbReference>
<protein>
    <submittedName>
        <fullName evidence="7">AP-4 complex subunit epsilon</fullName>
    </submittedName>
</protein>
<keyword evidence="4 5" id="KW-0472">Membrane</keyword>
<keyword evidence="8" id="KW-1185">Reference proteome</keyword>
<dbReference type="InterPro" id="IPR016024">
    <property type="entry name" value="ARM-type_fold"/>
</dbReference>
<name>A0A0C2N6J8_THEKT</name>
<dbReference type="InterPro" id="IPR002553">
    <property type="entry name" value="Clathrin/coatomer_adapt-like_N"/>
</dbReference>
<evidence type="ECO:0000256" key="4">
    <source>
        <dbReference type="ARBA" id="ARBA00023136"/>
    </source>
</evidence>